<feature type="domain" description="ABC transporter" evidence="10">
    <location>
        <begin position="402"/>
        <end position="625"/>
    </location>
</feature>
<dbReference type="SMART" id="SM00382">
    <property type="entry name" value="AAA"/>
    <property type="match status" value="2"/>
</dbReference>
<dbReference type="CDD" id="cd03250">
    <property type="entry name" value="ABCC_MRP_domain1"/>
    <property type="match status" value="1"/>
</dbReference>
<sequence length="1226" mass="139934">MSSSSKSVSKIHPKEKTNFLSHLLFFWEIPILLKGYKKKLTENEVFSPLKTDQSKFLGDKLNNALKNQVESSQSGVSLWKALRQIFGIDFAFYGLMIAILELIRIYQIVLFAKLLQYYTPNNKTITKSQAYLVSLYLILIVLVRMLGLHLYWFETEHLGLKVQVALSSVIYRKCLKLSNETLSEVTLGQSANLLSNDVTRFHCGLIRYVHYVWLIFLQVAVILYYLHSRLGVTAIYGISVFLICVFIQIFFFKKITIYRLKASTKTDQRVKLMNEIIQGIKVVKMFTWERLFSKLIETVRRNELQPLKRSFNLYAIDLAFHFFIHKFAIFVSIAAYVSSGHNLTTNYVYLLSTLYEIVKTSIMFFSWGALGGGEMLNSIKRIENFLKNEEVCETKNSISNNISIDKIYVKRNKSLGDYTLSDVTMQFTSNKLIAIVGPVGSGKTTLLLTLLNELPLAQGSVQTGNSTSYASQEPWLFGGSVRDNIIFGETFDETKYQNVIKVCALERDFFLLPYGDLTFVGDKGARLSGGQKARINLARAVYKNADFYLLDDPLSAVDAQVSKYLFQNCIKNYLKGKCTVWVTHNLEKLDEVDQIFIIEKGKIIKSGTFNELKEYHYFKPNSKTSLDEIKEKEQTFEGMKRLSEISLVQELEETYESGSVTNQIYCKFLSAGGFICATVIIILLILLIFTTSAIDYFLAYWVNYQETQDTAPFYFLYLYIVAALCIIIFAPTTTIIFARFCLNAAKNLHTEMFNRILFAPMSFFNDNPSGRILNRFAYDLGLIDKNLTASLVDTTIVVTHCISIITVICFVNYWVLIPTLFMAILFYYCRNVYLYTSRNLKRLEAKSCGPIFSHLISTLQGLPTIRAFKAQKLQTSTFFTYQDTYTSSSYMFLACSSAFGFWIDFCCVIYLGFAIFSPLFLDLEVFGGSIGLAISQCFIMIGMLQYGIKQNAELENSMVSVERVVEYSKIEIEKDYEKTHLEFKPTTGSIVFQDVSLQYNCKHSMVLKELSFTINPGEKIGIVGRTGAGKSSLISIFFRMFHFEGNVFIDGVNIKEVSLENLRSQISIITQEPVLFSYTIRKNLDPFEEYEDSQLWKALDEVELRQAVSELPFGLHSKVTEGGLNFSVGQRQLLCLARAMLKMNKILILDEVTANVDLKTDELIQKTLGKKFKNCTVLTIAHRLETVVDCDRILVMDDGRVKEFDSPAKLLENEDGTFYKLLHSAK</sequence>
<dbReference type="CDD" id="cd18580">
    <property type="entry name" value="ABC_6TM_ABCC_D2"/>
    <property type="match status" value="1"/>
</dbReference>
<reference evidence="12 13" key="1">
    <citation type="journal article" date="2008" name="Nature">
        <title>The genome of the model beetle and pest Tribolium castaneum.</title>
        <authorList>
            <consortium name="Tribolium Genome Sequencing Consortium"/>
            <person name="Richards S."/>
            <person name="Gibbs R.A."/>
            <person name="Weinstock G.M."/>
            <person name="Brown S.J."/>
            <person name="Denell R."/>
            <person name="Beeman R.W."/>
            <person name="Gibbs R."/>
            <person name="Beeman R.W."/>
            <person name="Brown S.J."/>
            <person name="Bucher G."/>
            <person name="Friedrich M."/>
            <person name="Grimmelikhuijzen C.J."/>
            <person name="Klingler M."/>
            <person name="Lorenzen M."/>
            <person name="Richards S."/>
            <person name="Roth S."/>
            <person name="Schroder R."/>
            <person name="Tautz D."/>
            <person name="Zdobnov E.M."/>
            <person name="Muzny D."/>
            <person name="Gibbs R.A."/>
            <person name="Weinstock G.M."/>
            <person name="Attaway T."/>
            <person name="Bell S."/>
            <person name="Buhay C.J."/>
            <person name="Chandrabose M.N."/>
            <person name="Chavez D."/>
            <person name="Clerk-Blankenburg K.P."/>
            <person name="Cree A."/>
            <person name="Dao M."/>
            <person name="Davis C."/>
            <person name="Chacko J."/>
            <person name="Dinh H."/>
            <person name="Dugan-Rocha S."/>
            <person name="Fowler G."/>
            <person name="Garner T.T."/>
            <person name="Garnes J."/>
            <person name="Gnirke A."/>
            <person name="Hawes A."/>
            <person name="Hernandez J."/>
            <person name="Hines S."/>
            <person name="Holder M."/>
            <person name="Hume J."/>
            <person name="Jhangiani S.N."/>
            <person name="Joshi V."/>
            <person name="Khan Z.M."/>
            <person name="Jackson L."/>
            <person name="Kovar C."/>
            <person name="Kowis A."/>
            <person name="Lee S."/>
            <person name="Lewis L.R."/>
            <person name="Margolis J."/>
            <person name="Morgan M."/>
            <person name="Nazareth L.V."/>
            <person name="Nguyen N."/>
            <person name="Okwuonu G."/>
            <person name="Parker D."/>
            <person name="Richards S."/>
            <person name="Ruiz S.J."/>
            <person name="Santibanez J."/>
            <person name="Savard J."/>
            <person name="Scherer S.E."/>
            <person name="Schneider B."/>
            <person name="Sodergren E."/>
            <person name="Tautz D."/>
            <person name="Vattahil S."/>
            <person name="Villasana D."/>
            <person name="White C.S."/>
            <person name="Wright R."/>
            <person name="Park Y."/>
            <person name="Beeman R.W."/>
            <person name="Lord J."/>
            <person name="Oppert B."/>
            <person name="Lorenzen M."/>
            <person name="Brown S."/>
            <person name="Wang L."/>
            <person name="Savard J."/>
            <person name="Tautz D."/>
            <person name="Richards S."/>
            <person name="Weinstock G."/>
            <person name="Gibbs R.A."/>
            <person name="Liu Y."/>
            <person name="Worley K."/>
            <person name="Weinstock G."/>
            <person name="Elsik C.G."/>
            <person name="Reese J.T."/>
            <person name="Elhaik E."/>
            <person name="Landan G."/>
            <person name="Graur D."/>
            <person name="Arensburger P."/>
            <person name="Atkinson P."/>
            <person name="Beeman R.W."/>
            <person name="Beidler J."/>
            <person name="Brown S.J."/>
            <person name="Demuth J.P."/>
            <person name="Drury D.W."/>
            <person name="Du Y.Z."/>
            <person name="Fujiwara H."/>
            <person name="Lorenzen M."/>
            <person name="Maselli V."/>
            <person name="Osanai M."/>
            <person name="Park Y."/>
            <person name="Robertson H.M."/>
            <person name="Tu Z."/>
            <person name="Wang J.J."/>
            <person name="Wang S."/>
            <person name="Richards S."/>
            <person name="Song H."/>
            <person name="Zhang L."/>
            <person name="Sodergren E."/>
            <person name="Werner D."/>
            <person name="Stanke M."/>
            <person name="Morgenstern B."/>
            <person name="Solovyev V."/>
            <person name="Kosarev P."/>
            <person name="Brown G."/>
            <person name="Chen H.C."/>
            <person name="Ermolaeva O."/>
            <person name="Hlavina W."/>
            <person name="Kapustin Y."/>
            <person name="Kiryutin B."/>
            <person name="Kitts P."/>
            <person name="Maglott D."/>
            <person name="Pruitt K."/>
            <person name="Sapojnikov V."/>
            <person name="Souvorov A."/>
            <person name="Mackey A.J."/>
            <person name="Waterhouse R.M."/>
            <person name="Wyder S."/>
            <person name="Zdobnov E.M."/>
            <person name="Zdobnov E.M."/>
            <person name="Wyder S."/>
            <person name="Kriventseva E.V."/>
            <person name="Kadowaki T."/>
            <person name="Bork P."/>
            <person name="Aranda M."/>
            <person name="Bao R."/>
            <person name="Beermann A."/>
            <person name="Berns N."/>
            <person name="Bolognesi R."/>
            <person name="Bonneton F."/>
            <person name="Bopp D."/>
            <person name="Brown S.J."/>
            <person name="Bucher G."/>
            <person name="Butts T."/>
            <person name="Chaumot A."/>
            <person name="Denell R.E."/>
            <person name="Ferrier D.E."/>
            <person name="Friedrich M."/>
            <person name="Gordon C.M."/>
            <person name="Jindra M."/>
            <person name="Klingler M."/>
            <person name="Lan Q."/>
            <person name="Lattorff H.M."/>
            <person name="Laudet V."/>
            <person name="von Levetsow C."/>
            <person name="Liu Z."/>
            <person name="Lutz R."/>
            <person name="Lynch J.A."/>
            <person name="da Fonseca R.N."/>
            <person name="Posnien N."/>
            <person name="Reuter R."/>
            <person name="Roth S."/>
            <person name="Savard J."/>
            <person name="Schinko J.B."/>
            <person name="Schmitt C."/>
            <person name="Schoppmeier M."/>
            <person name="Schroder R."/>
            <person name="Shippy T.D."/>
            <person name="Simonnet F."/>
            <person name="Marques-Souza H."/>
            <person name="Tautz D."/>
            <person name="Tomoyasu Y."/>
            <person name="Trauner J."/>
            <person name="Van der Zee M."/>
            <person name="Vervoort M."/>
            <person name="Wittkopp N."/>
            <person name="Wimmer E.A."/>
            <person name="Yang X."/>
            <person name="Jones A.K."/>
            <person name="Sattelle D.B."/>
            <person name="Ebert P.R."/>
            <person name="Nelson D."/>
            <person name="Scott J.G."/>
            <person name="Beeman R.W."/>
            <person name="Muthukrishnan S."/>
            <person name="Kramer K.J."/>
            <person name="Arakane Y."/>
            <person name="Beeman R.W."/>
            <person name="Zhu Q."/>
            <person name="Hogenkamp D."/>
            <person name="Dixit R."/>
            <person name="Oppert B."/>
            <person name="Jiang H."/>
            <person name="Zou Z."/>
            <person name="Marshall J."/>
            <person name="Elpidina E."/>
            <person name="Vinokurov K."/>
            <person name="Oppert C."/>
            <person name="Zou Z."/>
            <person name="Evans J."/>
            <person name="Lu Z."/>
            <person name="Zhao P."/>
            <person name="Sumathipala N."/>
            <person name="Altincicek B."/>
            <person name="Vilcinskas A."/>
            <person name="Williams M."/>
            <person name="Hultmark D."/>
            <person name="Hetru C."/>
            <person name="Jiang H."/>
            <person name="Grimmelikhuijzen C.J."/>
            <person name="Hauser F."/>
            <person name="Cazzamali G."/>
            <person name="Williamson M."/>
            <person name="Park Y."/>
            <person name="Li B."/>
            <person name="Tanaka Y."/>
            <person name="Predel R."/>
            <person name="Neupert S."/>
            <person name="Schachtner J."/>
            <person name="Verleyen P."/>
            <person name="Raible F."/>
            <person name="Bork P."/>
            <person name="Friedrich M."/>
            <person name="Walden K.K."/>
            <person name="Robertson H.M."/>
            <person name="Angeli S."/>
            <person name="Foret S."/>
            <person name="Bucher G."/>
            <person name="Schuetz S."/>
            <person name="Maleszka R."/>
            <person name="Wimmer E.A."/>
            <person name="Beeman R.W."/>
            <person name="Lorenzen M."/>
            <person name="Tomoyasu Y."/>
            <person name="Miller S.C."/>
            <person name="Grossmann D."/>
            <person name="Bucher G."/>
        </authorList>
    </citation>
    <scope>NUCLEOTIDE SEQUENCE [LARGE SCALE GENOMIC DNA]</scope>
    <source>
        <strain evidence="12 13">Georgia GA2</strain>
    </source>
</reference>
<feature type="domain" description="ABC transmembrane type-1" evidence="11">
    <location>
        <begin position="91"/>
        <end position="367"/>
    </location>
</feature>
<dbReference type="PROSITE" id="PS50893">
    <property type="entry name" value="ABC_TRANSPORTER_2"/>
    <property type="match status" value="2"/>
</dbReference>
<feature type="transmembrane region" description="Helical" evidence="9">
    <location>
        <begin position="208"/>
        <end position="227"/>
    </location>
</feature>
<dbReference type="CDD" id="cd03244">
    <property type="entry name" value="ABCC_MRP_domain2"/>
    <property type="match status" value="1"/>
</dbReference>
<dbReference type="GO" id="GO:0016887">
    <property type="term" value="F:ATP hydrolysis activity"/>
    <property type="evidence" value="ECO:0007669"/>
    <property type="project" value="InterPro"/>
</dbReference>
<evidence type="ECO:0000256" key="9">
    <source>
        <dbReference type="SAM" id="Phobius"/>
    </source>
</evidence>
<dbReference type="Proteomes" id="UP000007266">
    <property type="component" value="Linkage group 2"/>
</dbReference>
<keyword evidence="13" id="KW-1185">Reference proteome</keyword>
<dbReference type="GO" id="GO:0005886">
    <property type="term" value="C:plasma membrane"/>
    <property type="evidence" value="ECO:0000318"/>
    <property type="project" value="GO_Central"/>
</dbReference>
<accession>D7EIB8</accession>
<evidence type="ECO:0000313" key="13">
    <source>
        <dbReference type="Proteomes" id="UP000007266"/>
    </source>
</evidence>
<feature type="transmembrane region" description="Helical" evidence="9">
    <location>
        <begin position="347"/>
        <end position="370"/>
    </location>
</feature>
<gene>
    <name evidence="12" type="primary">AUGUSTUS-3.0.2_08570</name>
    <name evidence="12" type="ORF">TcasGA2_TC008570</name>
</gene>
<dbReference type="FunFam" id="1.20.1560.10:FF:000014">
    <property type="entry name" value="Multidrug resistance-associated protein member 4"/>
    <property type="match status" value="1"/>
</dbReference>
<dbReference type="InParanoid" id="D7EIB8"/>
<dbReference type="PROSITE" id="PS00211">
    <property type="entry name" value="ABC_TRANSPORTER_1"/>
    <property type="match status" value="2"/>
</dbReference>
<dbReference type="Pfam" id="PF00005">
    <property type="entry name" value="ABC_tran"/>
    <property type="match status" value="2"/>
</dbReference>
<feature type="transmembrane region" description="Helical" evidence="9">
    <location>
        <begin position="90"/>
        <end position="110"/>
    </location>
</feature>
<evidence type="ECO:0000256" key="3">
    <source>
        <dbReference type="ARBA" id="ARBA00022692"/>
    </source>
</evidence>
<proteinExistence type="predicted"/>
<dbReference type="HOGENOM" id="CLU_000604_27_1_1"/>
<dbReference type="EMBL" id="KQ971310">
    <property type="protein sequence ID" value="EFA11791.2"/>
    <property type="molecule type" value="Genomic_DNA"/>
</dbReference>
<feature type="transmembrane region" description="Helical" evidence="9">
    <location>
        <begin position="925"/>
        <end position="948"/>
    </location>
</feature>
<evidence type="ECO:0000259" key="10">
    <source>
        <dbReference type="PROSITE" id="PS50893"/>
    </source>
</evidence>
<dbReference type="GO" id="GO:0055085">
    <property type="term" value="P:transmembrane transport"/>
    <property type="evidence" value="ECO:0000318"/>
    <property type="project" value="GO_Central"/>
</dbReference>
<comment type="subcellular location">
    <subcellularLocation>
        <location evidence="1">Membrane</location>
        <topology evidence="1">Multi-pass membrane protein</topology>
    </subcellularLocation>
</comment>
<keyword evidence="4" id="KW-0677">Repeat</keyword>
<dbReference type="InterPro" id="IPR011527">
    <property type="entry name" value="ABC1_TM_dom"/>
</dbReference>
<feature type="transmembrane region" description="Helical" evidence="9">
    <location>
        <begin position="130"/>
        <end position="153"/>
    </location>
</feature>
<dbReference type="SUPFAM" id="SSF52540">
    <property type="entry name" value="P-loop containing nucleoside triphosphate hydrolases"/>
    <property type="match status" value="2"/>
</dbReference>
<feature type="transmembrane region" description="Helical" evidence="9">
    <location>
        <begin position="804"/>
        <end position="828"/>
    </location>
</feature>
<dbReference type="InterPro" id="IPR036640">
    <property type="entry name" value="ABC1_TM_sf"/>
</dbReference>
<keyword evidence="6" id="KW-0067">ATP-binding</keyword>
<dbReference type="Pfam" id="PF00664">
    <property type="entry name" value="ABC_membrane"/>
    <property type="match status" value="2"/>
</dbReference>
<dbReference type="InterPro" id="IPR050173">
    <property type="entry name" value="ABC_transporter_C-like"/>
</dbReference>
<feature type="transmembrane region" description="Helical" evidence="9">
    <location>
        <begin position="311"/>
        <end position="335"/>
    </location>
</feature>
<feature type="transmembrane region" description="Helical" evidence="9">
    <location>
        <begin position="890"/>
        <end position="913"/>
    </location>
</feature>
<dbReference type="FunFam" id="3.40.50.300:FF:000163">
    <property type="entry name" value="Multidrug resistance-associated protein member 4"/>
    <property type="match status" value="1"/>
</dbReference>
<dbReference type="InterPro" id="IPR044726">
    <property type="entry name" value="ABCC_6TM_D2"/>
</dbReference>
<keyword evidence="2" id="KW-0813">Transport</keyword>
<dbReference type="eggNOG" id="KOG0054">
    <property type="taxonomic scope" value="Eukaryota"/>
</dbReference>
<dbReference type="InterPro" id="IPR017871">
    <property type="entry name" value="ABC_transporter-like_CS"/>
</dbReference>
<dbReference type="InterPro" id="IPR044746">
    <property type="entry name" value="ABCC_6TM_D1"/>
</dbReference>
<dbReference type="GO" id="GO:0005524">
    <property type="term" value="F:ATP binding"/>
    <property type="evidence" value="ECO:0007669"/>
    <property type="project" value="UniProtKB-KW"/>
</dbReference>
<dbReference type="GO" id="GO:0140359">
    <property type="term" value="F:ABC-type transporter activity"/>
    <property type="evidence" value="ECO:0000318"/>
    <property type="project" value="GO_Central"/>
</dbReference>
<dbReference type="CDD" id="cd18579">
    <property type="entry name" value="ABC_6TM_ABCC_D1"/>
    <property type="match status" value="1"/>
</dbReference>
<dbReference type="SUPFAM" id="SSF90123">
    <property type="entry name" value="ABC transporter transmembrane region"/>
    <property type="match status" value="2"/>
</dbReference>
<dbReference type="PANTHER" id="PTHR24223">
    <property type="entry name" value="ATP-BINDING CASSETTE SUB-FAMILY C"/>
    <property type="match status" value="1"/>
</dbReference>
<name>D7EIB8_TRICA</name>
<keyword evidence="8 9" id="KW-0472">Membrane</keyword>
<evidence type="ECO:0000256" key="6">
    <source>
        <dbReference type="ARBA" id="ARBA00022840"/>
    </source>
</evidence>
<dbReference type="Gene3D" id="3.40.50.300">
    <property type="entry name" value="P-loop containing nucleotide triphosphate hydrolases"/>
    <property type="match status" value="2"/>
</dbReference>
<dbReference type="AlphaFoldDB" id="D7EIB8"/>
<evidence type="ECO:0000256" key="1">
    <source>
        <dbReference type="ARBA" id="ARBA00004141"/>
    </source>
</evidence>
<feature type="domain" description="ABC transporter" evidence="10">
    <location>
        <begin position="990"/>
        <end position="1223"/>
    </location>
</feature>
<evidence type="ECO:0000256" key="5">
    <source>
        <dbReference type="ARBA" id="ARBA00022741"/>
    </source>
</evidence>
<dbReference type="FunFam" id="3.40.50.300:FF:000973">
    <property type="entry name" value="Multidrug resistance-associated protein 4"/>
    <property type="match status" value="1"/>
</dbReference>
<dbReference type="PANTHER" id="PTHR24223:SF448">
    <property type="entry name" value="FI20146P1-RELATED"/>
    <property type="match status" value="1"/>
</dbReference>
<evidence type="ECO:0000313" key="12">
    <source>
        <dbReference type="EMBL" id="EFA11791.2"/>
    </source>
</evidence>
<keyword evidence="3 9" id="KW-0812">Transmembrane</keyword>
<dbReference type="PROSITE" id="PS50929">
    <property type="entry name" value="ABC_TM1F"/>
    <property type="match status" value="2"/>
</dbReference>
<keyword evidence="5" id="KW-0547">Nucleotide-binding</keyword>
<evidence type="ECO:0000259" key="11">
    <source>
        <dbReference type="PROSITE" id="PS50929"/>
    </source>
</evidence>
<organism evidence="12 13">
    <name type="scientific">Tribolium castaneum</name>
    <name type="common">Red flour beetle</name>
    <dbReference type="NCBI Taxonomy" id="7070"/>
    <lineage>
        <taxon>Eukaryota</taxon>
        <taxon>Metazoa</taxon>
        <taxon>Ecdysozoa</taxon>
        <taxon>Arthropoda</taxon>
        <taxon>Hexapoda</taxon>
        <taxon>Insecta</taxon>
        <taxon>Pterygota</taxon>
        <taxon>Neoptera</taxon>
        <taxon>Endopterygota</taxon>
        <taxon>Coleoptera</taxon>
        <taxon>Polyphaga</taxon>
        <taxon>Cucujiformia</taxon>
        <taxon>Tenebrionidae</taxon>
        <taxon>Tenebrionidae incertae sedis</taxon>
        <taxon>Tribolium</taxon>
    </lineage>
</organism>
<dbReference type="InterPro" id="IPR003593">
    <property type="entry name" value="AAA+_ATPase"/>
</dbReference>
<evidence type="ECO:0000256" key="8">
    <source>
        <dbReference type="ARBA" id="ARBA00023136"/>
    </source>
</evidence>
<feature type="transmembrane region" description="Helical" evidence="9">
    <location>
        <begin position="233"/>
        <end position="252"/>
    </location>
</feature>
<dbReference type="Gene3D" id="1.20.1560.10">
    <property type="entry name" value="ABC transporter type 1, transmembrane domain"/>
    <property type="match status" value="2"/>
</dbReference>
<feature type="domain" description="ABC transmembrane type-1" evidence="11">
    <location>
        <begin position="679"/>
        <end position="956"/>
    </location>
</feature>
<feature type="transmembrane region" description="Helical" evidence="9">
    <location>
        <begin position="668"/>
        <end position="694"/>
    </location>
</feature>
<dbReference type="InterPro" id="IPR027417">
    <property type="entry name" value="P-loop_NTPase"/>
</dbReference>
<dbReference type="FunFam" id="1.20.1560.10:FF:000266">
    <property type="entry name" value="Putative multidrug resistance-associated protein lethal(2)03659-like Protein"/>
    <property type="match status" value="1"/>
</dbReference>
<dbReference type="InterPro" id="IPR003439">
    <property type="entry name" value="ABC_transporter-like_ATP-bd"/>
</dbReference>
<evidence type="ECO:0000256" key="4">
    <source>
        <dbReference type="ARBA" id="ARBA00022737"/>
    </source>
</evidence>
<evidence type="ECO:0000256" key="2">
    <source>
        <dbReference type="ARBA" id="ARBA00022448"/>
    </source>
</evidence>
<feature type="transmembrane region" description="Helical" evidence="9">
    <location>
        <begin position="714"/>
        <end position="742"/>
    </location>
</feature>
<reference evidence="12 13" key="2">
    <citation type="journal article" date="2010" name="Nucleic Acids Res.">
        <title>BeetleBase in 2010: revisions to provide comprehensive genomic information for Tribolium castaneum.</title>
        <authorList>
            <person name="Kim H.S."/>
            <person name="Murphy T."/>
            <person name="Xia J."/>
            <person name="Caragea D."/>
            <person name="Park Y."/>
            <person name="Beeman R.W."/>
            <person name="Lorenzen M.D."/>
            <person name="Butcher S."/>
            <person name="Manak J.R."/>
            <person name="Brown S.J."/>
        </authorList>
    </citation>
    <scope>GENOME REANNOTATION</scope>
    <source>
        <strain evidence="12 13">Georgia GA2</strain>
    </source>
</reference>
<keyword evidence="7 9" id="KW-1133">Transmembrane helix</keyword>
<protein>
    <submittedName>
        <fullName evidence="12">Putative multidrug resistance-associated protein lethal(2)03659-like Protein</fullName>
    </submittedName>
</protein>
<evidence type="ECO:0000256" key="7">
    <source>
        <dbReference type="ARBA" id="ARBA00022989"/>
    </source>
</evidence>